<proteinExistence type="predicted"/>
<name>A0A699YF43_HAELA</name>
<evidence type="ECO:0000313" key="1">
    <source>
        <dbReference type="EMBL" id="GFH06448.1"/>
    </source>
</evidence>
<dbReference type="EMBL" id="BLLF01000039">
    <property type="protein sequence ID" value="GFH06448.1"/>
    <property type="molecule type" value="Genomic_DNA"/>
</dbReference>
<dbReference type="Proteomes" id="UP000485058">
    <property type="component" value="Unassembled WGS sequence"/>
</dbReference>
<comment type="caution">
    <text evidence="1">The sequence shown here is derived from an EMBL/GenBank/DDBJ whole genome shotgun (WGS) entry which is preliminary data.</text>
</comment>
<gene>
    <name evidence="1" type="ORF">HaLaN_01079</name>
</gene>
<protein>
    <submittedName>
        <fullName evidence="1">Uncharacterized protein</fullName>
    </submittedName>
</protein>
<reference evidence="1 2" key="1">
    <citation type="submission" date="2020-02" db="EMBL/GenBank/DDBJ databases">
        <title>Draft genome sequence of Haematococcus lacustris strain NIES-144.</title>
        <authorList>
            <person name="Morimoto D."/>
            <person name="Nakagawa S."/>
            <person name="Yoshida T."/>
            <person name="Sawayama S."/>
        </authorList>
    </citation>
    <scope>NUCLEOTIDE SEQUENCE [LARGE SCALE GENOMIC DNA]</scope>
    <source>
        <strain evidence="1 2">NIES-144</strain>
    </source>
</reference>
<organism evidence="1 2">
    <name type="scientific">Haematococcus lacustris</name>
    <name type="common">Green alga</name>
    <name type="synonym">Haematococcus pluvialis</name>
    <dbReference type="NCBI Taxonomy" id="44745"/>
    <lineage>
        <taxon>Eukaryota</taxon>
        <taxon>Viridiplantae</taxon>
        <taxon>Chlorophyta</taxon>
        <taxon>core chlorophytes</taxon>
        <taxon>Chlorophyceae</taxon>
        <taxon>CS clade</taxon>
        <taxon>Chlamydomonadales</taxon>
        <taxon>Haematococcaceae</taxon>
        <taxon>Haematococcus</taxon>
    </lineage>
</organism>
<keyword evidence="2" id="KW-1185">Reference proteome</keyword>
<dbReference type="AlphaFoldDB" id="A0A699YF43"/>
<accession>A0A699YF43</accession>
<sequence length="204" mass="22687">MSMLMSSILQHIARWLRRSKRAPPSRSRAQQRNCKLLARLKKNIDRLKGMARKAPSHQGPGWRRAPGLQADGLRCTPNSALTGASKRGWAEVPIREYREQQVQPEVAHRIISALIRRSLRLHTASSGLLNVDGNGELGISLAKARIGNIWPKIHIAHAGTVDQLDNPSPDTPNSCVCKDCDELGREHISLQHHPTRLKLVSAKP</sequence>
<evidence type="ECO:0000313" key="2">
    <source>
        <dbReference type="Proteomes" id="UP000485058"/>
    </source>
</evidence>